<dbReference type="EMBL" id="CACRTU010000014">
    <property type="protein sequence ID" value="VYU17447.1"/>
    <property type="molecule type" value="Genomic_DNA"/>
</dbReference>
<feature type="chain" id="PRO_5026936247" evidence="1">
    <location>
        <begin position="26"/>
        <end position="228"/>
    </location>
</feature>
<evidence type="ECO:0000313" key="2">
    <source>
        <dbReference type="EMBL" id="VYU17447.1"/>
    </source>
</evidence>
<name>A0A6N3CUW4_CLOBU</name>
<feature type="signal peptide" evidence="1">
    <location>
        <begin position="1"/>
        <end position="25"/>
    </location>
</feature>
<accession>A0A6N3CUW4</accession>
<proteinExistence type="predicted"/>
<protein>
    <submittedName>
        <fullName evidence="2">Uncharacterized protein</fullName>
    </submittedName>
</protein>
<keyword evidence="1" id="KW-0732">Signal</keyword>
<dbReference type="RefSeq" id="WP_027636985.1">
    <property type="nucleotide sequence ID" value="NZ_CACRTU010000014.1"/>
</dbReference>
<gene>
    <name evidence="2" type="ORF">CBLFYP62_01626</name>
</gene>
<reference evidence="2" key="1">
    <citation type="submission" date="2019-11" db="EMBL/GenBank/DDBJ databases">
        <authorList>
            <person name="Feng L."/>
        </authorList>
    </citation>
    <scope>NUCLEOTIDE SEQUENCE</scope>
    <source>
        <strain evidence="2">CButyricumLFYP62</strain>
    </source>
</reference>
<evidence type="ECO:0000256" key="1">
    <source>
        <dbReference type="SAM" id="SignalP"/>
    </source>
</evidence>
<dbReference type="AlphaFoldDB" id="A0A6N3CUW4"/>
<organism evidence="2">
    <name type="scientific">Clostridium butyricum</name>
    <dbReference type="NCBI Taxonomy" id="1492"/>
    <lineage>
        <taxon>Bacteria</taxon>
        <taxon>Bacillati</taxon>
        <taxon>Bacillota</taxon>
        <taxon>Clostridia</taxon>
        <taxon>Eubacteriales</taxon>
        <taxon>Clostridiaceae</taxon>
        <taxon>Clostridium</taxon>
    </lineage>
</organism>
<sequence length="228" mass="26539">MKKNLLKVLVVGCMVVSSVPTSVFASTVNTDNIKENTIEQTQEVGTLDSWLKEYILSLKGINNDEKQKLFESEKVIQSIYKQIDVLLDKAETIGVDVRVKIQEVDDKIYEIQNEDSKIMDKVHKYEESKLINEFDINEESLDDDNEENIYDGMVNYIKSLSILTASEKDKLLDTQKKLEPYYKELEALNKELDEVQKPVMDELDKLYDEVDKVYKDVAYIWDKVNQNY</sequence>